<dbReference type="PROSITE" id="PS50297">
    <property type="entry name" value="ANK_REP_REGION"/>
    <property type="match status" value="2"/>
</dbReference>
<feature type="repeat" description="ANK" evidence="3">
    <location>
        <begin position="268"/>
        <end position="291"/>
    </location>
</feature>
<keyword evidence="5" id="KW-1185">Reference proteome</keyword>
<dbReference type="Proteomes" id="UP000007796">
    <property type="component" value="Unassembled WGS sequence"/>
</dbReference>
<evidence type="ECO:0000256" key="2">
    <source>
        <dbReference type="ARBA" id="ARBA00023043"/>
    </source>
</evidence>
<dbReference type="Pfam" id="PF12796">
    <property type="entry name" value="Ank_2"/>
    <property type="match status" value="4"/>
</dbReference>
<dbReference type="InterPro" id="IPR036770">
    <property type="entry name" value="Ankyrin_rpt-contain_sf"/>
</dbReference>
<dbReference type="SUPFAM" id="SSF48403">
    <property type="entry name" value="Ankyrin repeat"/>
    <property type="match status" value="2"/>
</dbReference>
<dbReference type="eggNOG" id="KOG4177">
    <property type="taxonomic scope" value="Eukaryota"/>
</dbReference>
<evidence type="ECO:0000256" key="1">
    <source>
        <dbReference type="ARBA" id="ARBA00022737"/>
    </source>
</evidence>
<dbReference type="RefSeq" id="XP_014173828.1">
    <property type="nucleotide sequence ID" value="XM_014318353.1"/>
</dbReference>
<gene>
    <name evidence="4" type="ORF">CMQ_1274</name>
</gene>
<dbReference type="GeneID" id="25974134"/>
<sequence>MKLALLRLSQWRLLGFQWNFWNTSSTMSFQPRGTHTILLASVDSFGYDWSAEYCDDVRNIKAACYAMVSHFGLEWTRKKLMQERLLMLDDPRIDDQEPVMKSPLELLVLSSCLSVAASAGDLSVVQTLLQASEDPNENNSLFGYPLYAAASAGQPSCVQMLLEAGADAAISKGRLGTPMEAAACLGRLEVVRTLAHNGVDLGFSLADAIENDQISVAEFLLSLDRVDVNAGRDEGKLPIFVAMTKNHRQTAVLLAQRPELHPNVMDTRGRTPLHKAVLESEYRVARVLLSRQEVDPNMINWNLGTPLHIACTGSYTILVKEFLSHDNVDVNMEDRNGYTPLYTALLNGRRSIVSLLLQHPKVDASIGPRSQSPLVLAARGNNVEAIGPLLERPEVRASAFFYESVRQSIFVAVIQGYAQMTRLLLGRHPVNINDFSYEGWHPLHYAIRAFAHGMKLLLSIDGIDVNFLCHNLTPLICAVLTQNMEAVKLLLSRSDIDINISGPRGTALSCSLFKTDRVPAVADLLLRRADLDPNVAGRKQRTATIRITKEAKTAPVIGAYYSYFLQREGAVQEIGKPPLVKAASRGKVAVMERLLSLGTINPNAVDGDSRTALWWATNASSRAGEK</sequence>
<dbReference type="InterPro" id="IPR002110">
    <property type="entry name" value="Ankyrin_rpt"/>
</dbReference>
<dbReference type="Gene3D" id="1.25.40.20">
    <property type="entry name" value="Ankyrin repeat-containing domain"/>
    <property type="match status" value="5"/>
</dbReference>
<dbReference type="PROSITE" id="PS50088">
    <property type="entry name" value="ANK_REPEAT"/>
    <property type="match status" value="3"/>
</dbReference>
<proteinExistence type="predicted"/>
<evidence type="ECO:0000313" key="5">
    <source>
        <dbReference type="Proteomes" id="UP000007796"/>
    </source>
</evidence>
<keyword evidence="2 3" id="KW-0040">ANK repeat</keyword>
<keyword evidence="1" id="KW-0677">Repeat</keyword>
<evidence type="ECO:0000256" key="3">
    <source>
        <dbReference type="PROSITE-ProRule" id="PRU00023"/>
    </source>
</evidence>
<dbReference type="AlphaFoldDB" id="F0XDZ4"/>
<name>F0XDZ4_GROCL</name>
<feature type="repeat" description="ANK" evidence="3">
    <location>
        <begin position="336"/>
        <end position="359"/>
    </location>
</feature>
<dbReference type="InParanoid" id="F0XDZ4"/>
<organism evidence="5">
    <name type="scientific">Grosmannia clavigera (strain kw1407 / UAMH 11150)</name>
    <name type="common">Blue stain fungus</name>
    <name type="synonym">Graphiocladiella clavigera</name>
    <dbReference type="NCBI Taxonomy" id="655863"/>
    <lineage>
        <taxon>Eukaryota</taxon>
        <taxon>Fungi</taxon>
        <taxon>Dikarya</taxon>
        <taxon>Ascomycota</taxon>
        <taxon>Pezizomycotina</taxon>
        <taxon>Sordariomycetes</taxon>
        <taxon>Sordariomycetidae</taxon>
        <taxon>Ophiostomatales</taxon>
        <taxon>Ophiostomataceae</taxon>
        <taxon>Leptographium</taxon>
    </lineage>
</organism>
<dbReference type="HOGENOM" id="CLU_436808_0_0_1"/>
<dbReference type="PANTHER" id="PTHR24198">
    <property type="entry name" value="ANKYRIN REPEAT AND PROTEIN KINASE DOMAIN-CONTAINING PROTEIN"/>
    <property type="match status" value="1"/>
</dbReference>
<accession>F0XDZ4</accession>
<dbReference type="EMBL" id="GL629765">
    <property type="protein sequence ID" value="EFX04346.1"/>
    <property type="molecule type" value="Genomic_DNA"/>
</dbReference>
<reference evidence="4 5" key="1">
    <citation type="journal article" date="2011" name="Proc. Natl. Acad. Sci. U.S.A.">
        <title>Genome and transcriptome analyses of the mountain pine beetle-fungal symbiont Grosmannia clavigera, a lodgepole pine pathogen.</title>
        <authorList>
            <person name="DiGuistini S."/>
            <person name="Wang Y."/>
            <person name="Liao N.Y."/>
            <person name="Taylor G."/>
            <person name="Tanguay P."/>
            <person name="Feau N."/>
            <person name="Henrissat B."/>
            <person name="Chan S.K."/>
            <person name="Hesse-Orce U."/>
            <person name="Alamouti S.M."/>
            <person name="Tsui C.K.M."/>
            <person name="Docking R.T."/>
            <person name="Levasseur A."/>
            <person name="Haridas S."/>
            <person name="Robertson G."/>
            <person name="Birol I."/>
            <person name="Holt R.A."/>
            <person name="Marra M.A."/>
            <person name="Hamelin R.C."/>
            <person name="Hirst M."/>
            <person name="Jones S.J.M."/>
            <person name="Bohlmann J."/>
            <person name="Breuil C."/>
        </authorList>
    </citation>
    <scope>NUCLEOTIDE SEQUENCE [LARGE SCALE GENOMIC DNA]</scope>
    <source>
        <strain evidence="5">kw1407 / UAMH 11150</strain>
    </source>
</reference>
<dbReference type="STRING" id="655863.F0XDZ4"/>
<feature type="repeat" description="ANK" evidence="3">
    <location>
        <begin position="145"/>
        <end position="173"/>
    </location>
</feature>
<protein>
    <submittedName>
        <fullName evidence="4">Ankyrin repeat protein</fullName>
    </submittedName>
</protein>
<evidence type="ECO:0000313" key="4">
    <source>
        <dbReference type="EMBL" id="EFX04346.1"/>
    </source>
</evidence>
<dbReference type="PANTHER" id="PTHR24198:SF165">
    <property type="entry name" value="ANKYRIN REPEAT-CONTAINING PROTEIN-RELATED"/>
    <property type="match status" value="1"/>
</dbReference>
<dbReference type="SMART" id="SM00248">
    <property type="entry name" value="ANK"/>
    <property type="match status" value="12"/>
</dbReference>
<dbReference type="OrthoDB" id="426293at2759"/>